<dbReference type="InterPro" id="IPR003779">
    <property type="entry name" value="CMD-like"/>
</dbReference>
<dbReference type="Proteomes" id="UP000533469">
    <property type="component" value="Unassembled WGS sequence"/>
</dbReference>
<evidence type="ECO:0000259" key="1">
    <source>
        <dbReference type="Pfam" id="PF02627"/>
    </source>
</evidence>
<dbReference type="InterPro" id="IPR010195">
    <property type="entry name" value="Uncharacterised_peroxidase-rel"/>
</dbReference>
<evidence type="ECO:0000313" key="3">
    <source>
        <dbReference type="Proteomes" id="UP000533469"/>
    </source>
</evidence>
<dbReference type="NCBIfam" id="TIGR00778">
    <property type="entry name" value="ahpD_dom"/>
    <property type="match status" value="1"/>
</dbReference>
<proteinExistence type="predicted"/>
<dbReference type="PANTHER" id="PTHR35446:SF2">
    <property type="entry name" value="CARBOXYMUCONOLACTONE DECARBOXYLASE-LIKE DOMAIN-CONTAINING PROTEIN"/>
    <property type="match status" value="1"/>
</dbReference>
<keyword evidence="2" id="KW-0575">Peroxidase</keyword>
<dbReference type="GO" id="GO:0051920">
    <property type="term" value="F:peroxiredoxin activity"/>
    <property type="evidence" value="ECO:0007669"/>
    <property type="project" value="InterPro"/>
</dbReference>
<dbReference type="InterPro" id="IPR029032">
    <property type="entry name" value="AhpD-like"/>
</dbReference>
<organism evidence="2 3">
    <name type="scientific">Ancylobacter tetraedralis</name>
    <dbReference type="NCBI Taxonomy" id="217068"/>
    <lineage>
        <taxon>Bacteria</taxon>
        <taxon>Pseudomonadati</taxon>
        <taxon>Pseudomonadota</taxon>
        <taxon>Alphaproteobacteria</taxon>
        <taxon>Hyphomicrobiales</taxon>
        <taxon>Xanthobacteraceae</taxon>
        <taxon>Ancylobacter</taxon>
    </lineage>
</organism>
<dbReference type="PANTHER" id="PTHR35446">
    <property type="entry name" value="SI:CH211-175M2.5"/>
    <property type="match status" value="1"/>
</dbReference>
<dbReference type="Pfam" id="PF02627">
    <property type="entry name" value="CMD"/>
    <property type="match status" value="1"/>
</dbReference>
<sequence length="203" mass="22142">MANVAKKAETAPTAHVEGLVSWLDLPAPTATPETDALFADSLEKRGYIRNTQYVLAQIPALLLAQDALSRSLTVDFDSGLSGKERELIALVVSVDNRCEPCVFGHAAKLRQITGDPLWVGKLEVNYRRADLTPRERAIADYAVKISRAPAEIEPSDIEGLRSVGLSEREILEAAGIAAYFNFSNRVNSALGIHPNPEPFVSFR</sequence>
<keyword evidence="2" id="KW-0560">Oxidoreductase</keyword>
<dbReference type="NCBIfam" id="TIGR01926">
    <property type="entry name" value="peroxid_rel"/>
    <property type="match status" value="1"/>
</dbReference>
<dbReference type="EMBL" id="JACICD010000001">
    <property type="protein sequence ID" value="MBB3770034.1"/>
    <property type="molecule type" value="Genomic_DNA"/>
</dbReference>
<reference evidence="2 3" key="1">
    <citation type="submission" date="2020-08" db="EMBL/GenBank/DDBJ databases">
        <title>Genomic Encyclopedia of Type Strains, Phase IV (KMG-IV): sequencing the most valuable type-strain genomes for metagenomic binning, comparative biology and taxonomic classification.</title>
        <authorList>
            <person name="Goeker M."/>
        </authorList>
    </citation>
    <scope>NUCLEOTIDE SEQUENCE [LARGE SCALE GENOMIC DNA]</scope>
    <source>
        <strain evidence="2 3">DSM 5895</strain>
    </source>
</reference>
<dbReference type="Gene3D" id="1.20.1290.10">
    <property type="entry name" value="AhpD-like"/>
    <property type="match status" value="1"/>
</dbReference>
<dbReference type="RefSeq" id="WP_183188192.1">
    <property type="nucleotide sequence ID" value="NZ_JACICD010000001.1"/>
</dbReference>
<protein>
    <submittedName>
        <fullName evidence="2">Putative peroxidase-related enzyme</fullName>
    </submittedName>
</protein>
<dbReference type="AlphaFoldDB" id="A0A839YZU3"/>
<feature type="domain" description="Carboxymuconolactone decarboxylase-like" evidence="1">
    <location>
        <begin position="67"/>
        <end position="111"/>
    </location>
</feature>
<dbReference type="SUPFAM" id="SSF69118">
    <property type="entry name" value="AhpD-like"/>
    <property type="match status" value="1"/>
</dbReference>
<dbReference type="InterPro" id="IPR004675">
    <property type="entry name" value="AhpD_core"/>
</dbReference>
<gene>
    <name evidence="2" type="ORF">FHS55_000620</name>
</gene>
<keyword evidence="3" id="KW-1185">Reference proteome</keyword>
<name>A0A839YZU3_9HYPH</name>
<evidence type="ECO:0000313" key="2">
    <source>
        <dbReference type="EMBL" id="MBB3770034.1"/>
    </source>
</evidence>
<accession>A0A839YZU3</accession>
<comment type="caution">
    <text evidence="2">The sequence shown here is derived from an EMBL/GenBank/DDBJ whole genome shotgun (WGS) entry which is preliminary data.</text>
</comment>